<evidence type="ECO:0000256" key="3">
    <source>
        <dbReference type="ARBA" id="ARBA00022692"/>
    </source>
</evidence>
<dbReference type="GO" id="GO:0005886">
    <property type="term" value="C:plasma membrane"/>
    <property type="evidence" value="ECO:0007669"/>
    <property type="project" value="UniProtKB-SubCell"/>
</dbReference>
<organism evidence="6">
    <name type="scientific">marine metagenome</name>
    <dbReference type="NCBI Taxonomy" id="408172"/>
    <lineage>
        <taxon>unclassified sequences</taxon>
        <taxon>metagenomes</taxon>
        <taxon>ecological metagenomes</taxon>
    </lineage>
</organism>
<evidence type="ECO:0000256" key="4">
    <source>
        <dbReference type="ARBA" id="ARBA00022989"/>
    </source>
</evidence>
<keyword evidence="5" id="KW-0472">Membrane</keyword>
<keyword evidence="2" id="KW-1003">Cell membrane</keyword>
<dbReference type="AlphaFoldDB" id="A0A381NWG7"/>
<evidence type="ECO:0008006" key="7">
    <source>
        <dbReference type="Google" id="ProtNLM"/>
    </source>
</evidence>
<keyword evidence="4" id="KW-1133">Transmembrane helix</keyword>
<dbReference type="PANTHER" id="PTHR30558:SF3">
    <property type="entry name" value="BIOPOLYMER TRANSPORT PROTEIN EXBD-RELATED"/>
    <property type="match status" value="1"/>
</dbReference>
<gene>
    <name evidence="6" type="ORF">METZ01_LOCUS10677</name>
</gene>
<evidence type="ECO:0000313" key="6">
    <source>
        <dbReference type="EMBL" id="SUZ57823.1"/>
    </source>
</evidence>
<name>A0A381NWG7_9ZZZZ</name>
<dbReference type="EMBL" id="UINC01000580">
    <property type="protein sequence ID" value="SUZ57823.1"/>
    <property type="molecule type" value="Genomic_DNA"/>
</dbReference>
<dbReference type="Pfam" id="PF02472">
    <property type="entry name" value="ExbD"/>
    <property type="match status" value="1"/>
</dbReference>
<keyword evidence="3" id="KW-0812">Transmembrane</keyword>
<sequence length="141" mass="15496">MSVLGSKKSKASSEVPTSSMADIAFLLLIFFLVTTTFPKDKGLAIVLPEPGEEAQVSQKNILHLLIQSSGVVVVKRGESQQEQQMRPQEIEGLWRQEVTSNPNLIAAVKTHPDAPYKFMVDVLDALHSANAERISLQVLEN</sequence>
<evidence type="ECO:0000256" key="2">
    <source>
        <dbReference type="ARBA" id="ARBA00022475"/>
    </source>
</evidence>
<dbReference type="GO" id="GO:0022857">
    <property type="term" value="F:transmembrane transporter activity"/>
    <property type="evidence" value="ECO:0007669"/>
    <property type="project" value="InterPro"/>
</dbReference>
<protein>
    <recommendedName>
        <fullName evidence="7">Biopolymer transporter ExbD</fullName>
    </recommendedName>
</protein>
<evidence type="ECO:0000256" key="1">
    <source>
        <dbReference type="ARBA" id="ARBA00004162"/>
    </source>
</evidence>
<evidence type="ECO:0000256" key="5">
    <source>
        <dbReference type="ARBA" id="ARBA00023136"/>
    </source>
</evidence>
<dbReference type="InterPro" id="IPR003400">
    <property type="entry name" value="ExbD"/>
</dbReference>
<comment type="subcellular location">
    <subcellularLocation>
        <location evidence="1">Cell membrane</location>
        <topology evidence="1">Single-pass membrane protein</topology>
    </subcellularLocation>
</comment>
<dbReference type="PANTHER" id="PTHR30558">
    <property type="entry name" value="EXBD MEMBRANE COMPONENT OF PMF-DRIVEN MACROMOLECULE IMPORT SYSTEM"/>
    <property type="match status" value="1"/>
</dbReference>
<proteinExistence type="predicted"/>
<reference evidence="6" key="1">
    <citation type="submission" date="2018-05" db="EMBL/GenBank/DDBJ databases">
        <authorList>
            <person name="Lanie J.A."/>
            <person name="Ng W.-L."/>
            <person name="Kazmierczak K.M."/>
            <person name="Andrzejewski T.M."/>
            <person name="Davidsen T.M."/>
            <person name="Wayne K.J."/>
            <person name="Tettelin H."/>
            <person name="Glass J.I."/>
            <person name="Rusch D."/>
            <person name="Podicherti R."/>
            <person name="Tsui H.-C.T."/>
            <person name="Winkler M.E."/>
        </authorList>
    </citation>
    <scope>NUCLEOTIDE SEQUENCE</scope>
</reference>
<accession>A0A381NWG7</accession>